<proteinExistence type="predicted"/>
<feature type="compositionally biased region" description="Basic residues" evidence="1">
    <location>
        <begin position="410"/>
        <end position="420"/>
    </location>
</feature>
<keyword evidence="3" id="KW-1185">Reference proteome</keyword>
<sequence length="435" mass="47798">MSGDPDLQALRAFANSTAACRNESRSGYGGISEKISRLGDILRRLETKRSVSAGFGKVGYGVGGEESNWPPPTLRCAGRLFETRAAGKTACDEGLGRGGVAAAAAEGWPGRGLSGGGGMIDTLRRQGRSSVIESPGPVWRRHHLHHLLPHQLHLHHLRNAAGSVLTPCSAFHAHDPCTTPSCHGQLHAGFGCTCLPMPHEDPNVQIPSPTHFYPPSIVGDSKPSPVPPLLLHHTTPNASPPRTGTLSVDDIADIARTILARLDSLEMQQNLPSSNKSTPRRLQRPTKKGLACKLGGEQKISRQGKGSISEKGLIQFVRSRRVRDDSPQTHEREDFLNFKESPSKQEVQEYEKRLQRLESELELCWSAINQLCVDNEQFREEQRRLNHRIGPLLQLNENSLQTKHVEKNKVSSKGKIRGNKPNHMDLELQENESSG</sequence>
<evidence type="ECO:0000313" key="2">
    <source>
        <dbReference type="EMBL" id="KAH7285375.1"/>
    </source>
</evidence>
<accession>A0A8T2QPG0</accession>
<dbReference type="Proteomes" id="UP000825935">
    <property type="component" value="Chromosome 33"/>
</dbReference>
<feature type="compositionally biased region" description="Basic residues" evidence="1">
    <location>
        <begin position="278"/>
        <end position="287"/>
    </location>
</feature>
<gene>
    <name evidence="2" type="ORF">KP509_33G025900</name>
</gene>
<evidence type="ECO:0000313" key="3">
    <source>
        <dbReference type="Proteomes" id="UP000825935"/>
    </source>
</evidence>
<dbReference type="EMBL" id="CM035438">
    <property type="protein sequence ID" value="KAH7285375.1"/>
    <property type="molecule type" value="Genomic_DNA"/>
</dbReference>
<reference evidence="2" key="1">
    <citation type="submission" date="2021-08" db="EMBL/GenBank/DDBJ databases">
        <title>WGS assembly of Ceratopteris richardii.</title>
        <authorList>
            <person name="Marchant D.B."/>
            <person name="Chen G."/>
            <person name="Jenkins J."/>
            <person name="Shu S."/>
            <person name="Leebens-Mack J."/>
            <person name="Grimwood J."/>
            <person name="Schmutz J."/>
            <person name="Soltis P."/>
            <person name="Soltis D."/>
            <person name="Chen Z.-H."/>
        </authorList>
    </citation>
    <scope>NUCLEOTIDE SEQUENCE</scope>
    <source>
        <strain evidence="2">Whitten #5841</strain>
        <tissue evidence="2">Leaf</tissue>
    </source>
</reference>
<feature type="region of interest" description="Disordered" evidence="1">
    <location>
        <begin position="269"/>
        <end position="290"/>
    </location>
</feature>
<organism evidence="2 3">
    <name type="scientific">Ceratopteris richardii</name>
    <name type="common">Triangle waterfern</name>
    <dbReference type="NCBI Taxonomy" id="49495"/>
    <lineage>
        <taxon>Eukaryota</taxon>
        <taxon>Viridiplantae</taxon>
        <taxon>Streptophyta</taxon>
        <taxon>Embryophyta</taxon>
        <taxon>Tracheophyta</taxon>
        <taxon>Polypodiopsida</taxon>
        <taxon>Polypodiidae</taxon>
        <taxon>Polypodiales</taxon>
        <taxon>Pteridineae</taxon>
        <taxon>Pteridaceae</taxon>
        <taxon>Parkerioideae</taxon>
        <taxon>Ceratopteris</taxon>
    </lineage>
</organism>
<dbReference type="OrthoDB" id="1997405at2759"/>
<protein>
    <submittedName>
        <fullName evidence="2">Uncharacterized protein</fullName>
    </submittedName>
</protein>
<evidence type="ECO:0000256" key="1">
    <source>
        <dbReference type="SAM" id="MobiDB-lite"/>
    </source>
</evidence>
<comment type="caution">
    <text evidence="2">The sequence shown here is derived from an EMBL/GenBank/DDBJ whole genome shotgun (WGS) entry which is preliminary data.</text>
</comment>
<name>A0A8T2QPG0_CERRI</name>
<dbReference type="AlphaFoldDB" id="A0A8T2QPG0"/>
<feature type="region of interest" description="Disordered" evidence="1">
    <location>
        <begin position="405"/>
        <end position="435"/>
    </location>
</feature>